<sequence>MSKMSKIGGFMAAAGLVVGSLAGAGAANAAGDQYASIAFSSLTWQSGVGVNTSSYETAEQIALEDCGADDCEIWLSWVNGCGVIVESNDGFAAASGPTRKAAEDKAYSSLGEYTPTAPLASFGSSELSGAWVHTVVCTANAV</sequence>
<dbReference type="InterPro" id="IPR025240">
    <property type="entry name" value="DUF4189"/>
</dbReference>
<accession>A0A378YH53</accession>
<reference evidence="3 4" key="1">
    <citation type="submission" date="2018-06" db="EMBL/GenBank/DDBJ databases">
        <authorList>
            <consortium name="Pathogen Informatics"/>
            <person name="Doyle S."/>
        </authorList>
    </citation>
    <scope>NUCLEOTIDE SEQUENCE [LARGE SCALE GENOMIC DNA]</scope>
    <source>
        <strain evidence="3 4">NCTC1934</strain>
    </source>
</reference>
<organism evidence="3 4">
    <name type="scientific">Nocardia otitidiscaviarum</name>
    <dbReference type="NCBI Taxonomy" id="1823"/>
    <lineage>
        <taxon>Bacteria</taxon>
        <taxon>Bacillati</taxon>
        <taxon>Actinomycetota</taxon>
        <taxon>Actinomycetes</taxon>
        <taxon>Mycobacteriales</taxon>
        <taxon>Nocardiaceae</taxon>
        <taxon>Nocardia</taxon>
    </lineage>
</organism>
<keyword evidence="4" id="KW-1185">Reference proteome</keyword>
<evidence type="ECO:0000313" key="4">
    <source>
        <dbReference type="Proteomes" id="UP000255467"/>
    </source>
</evidence>
<dbReference type="EMBL" id="UGRY01000002">
    <property type="protein sequence ID" value="SUA75831.1"/>
    <property type="molecule type" value="Genomic_DNA"/>
</dbReference>
<evidence type="ECO:0000259" key="2">
    <source>
        <dbReference type="Pfam" id="PF13827"/>
    </source>
</evidence>
<protein>
    <recommendedName>
        <fullName evidence="2">DUF4189 domain-containing protein</fullName>
    </recommendedName>
</protein>
<dbReference type="AlphaFoldDB" id="A0A378YH53"/>
<evidence type="ECO:0000256" key="1">
    <source>
        <dbReference type="SAM" id="SignalP"/>
    </source>
</evidence>
<name>A0A378YH53_9NOCA</name>
<dbReference type="Pfam" id="PF13827">
    <property type="entry name" value="DUF4189"/>
    <property type="match status" value="1"/>
</dbReference>
<feature type="signal peptide" evidence="1">
    <location>
        <begin position="1"/>
        <end position="29"/>
    </location>
</feature>
<feature type="domain" description="DUF4189" evidence="2">
    <location>
        <begin position="34"/>
        <end position="112"/>
    </location>
</feature>
<dbReference type="Proteomes" id="UP000255467">
    <property type="component" value="Unassembled WGS sequence"/>
</dbReference>
<keyword evidence="1" id="KW-0732">Signal</keyword>
<gene>
    <name evidence="3" type="ORF">NCTC1934_02261</name>
</gene>
<feature type="chain" id="PRO_5016797430" description="DUF4189 domain-containing protein" evidence="1">
    <location>
        <begin position="30"/>
        <end position="142"/>
    </location>
</feature>
<evidence type="ECO:0000313" key="3">
    <source>
        <dbReference type="EMBL" id="SUA75831.1"/>
    </source>
</evidence>
<proteinExistence type="predicted"/>